<feature type="non-terminal residue" evidence="1">
    <location>
        <position position="1"/>
    </location>
</feature>
<sequence>VIYDDIHVVNINSFDYLVDTKGN</sequence>
<reference evidence="1" key="1">
    <citation type="submission" date="2018-05" db="EMBL/GenBank/DDBJ databases">
        <authorList>
            <person name="Lanie J.A."/>
            <person name="Ng W.-L."/>
            <person name="Kazmierczak K.M."/>
            <person name="Andrzejewski T.M."/>
            <person name="Davidsen T.M."/>
            <person name="Wayne K.J."/>
            <person name="Tettelin H."/>
            <person name="Glass J.I."/>
            <person name="Rusch D."/>
            <person name="Podicherti R."/>
            <person name="Tsui H.-C.T."/>
            <person name="Winkler M.E."/>
        </authorList>
    </citation>
    <scope>NUCLEOTIDE SEQUENCE</scope>
</reference>
<protein>
    <submittedName>
        <fullName evidence="1">Uncharacterized protein</fullName>
    </submittedName>
</protein>
<dbReference type="EMBL" id="UINC01058564">
    <property type="protein sequence ID" value="SVB80976.1"/>
    <property type="molecule type" value="Genomic_DNA"/>
</dbReference>
<name>A0A382H0X7_9ZZZZ</name>
<evidence type="ECO:0000313" key="1">
    <source>
        <dbReference type="EMBL" id="SVB80976.1"/>
    </source>
</evidence>
<proteinExistence type="predicted"/>
<accession>A0A382H0X7</accession>
<gene>
    <name evidence="1" type="ORF">METZ01_LOCUS233830</name>
</gene>
<organism evidence="1">
    <name type="scientific">marine metagenome</name>
    <dbReference type="NCBI Taxonomy" id="408172"/>
    <lineage>
        <taxon>unclassified sequences</taxon>
        <taxon>metagenomes</taxon>
        <taxon>ecological metagenomes</taxon>
    </lineage>
</organism>
<dbReference type="AlphaFoldDB" id="A0A382H0X7"/>